<feature type="transmembrane region" description="Helical" evidence="6">
    <location>
        <begin position="17"/>
        <end position="39"/>
    </location>
</feature>
<dbReference type="STRING" id="111780.Sta7437_0688"/>
<organism evidence="7 8">
    <name type="scientific">Stanieria cyanosphaera (strain ATCC 29371 / PCC 7437)</name>
    <dbReference type="NCBI Taxonomy" id="111780"/>
    <lineage>
        <taxon>Bacteria</taxon>
        <taxon>Bacillati</taxon>
        <taxon>Cyanobacteriota</taxon>
        <taxon>Cyanophyceae</taxon>
        <taxon>Pleurocapsales</taxon>
        <taxon>Dermocarpellaceae</taxon>
        <taxon>Stanieria</taxon>
    </lineage>
</organism>
<feature type="transmembrane region" description="Helical" evidence="6">
    <location>
        <begin position="314"/>
        <end position="342"/>
    </location>
</feature>
<name>K9XP26_STAC7</name>
<keyword evidence="3 6" id="KW-0812">Transmembrane</keyword>
<dbReference type="AlphaFoldDB" id="K9XP26"/>
<evidence type="ECO:0000313" key="8">
    <source>
        <dbReference type="Proteomes" id="UP000010473"/>
    </source>
</evidence>
<evidence type="ECO:0000256" key="5">
    <source>
        <dbReference type="ARBA" id="ARBA00023136"/>
    </source>
</evidence>
<gene>
    <name evidence="7" type="ordered locus">Sta7437_0688</name>
</gene>
<feature type="transmembrane region" description="Helical" evidence="6">
    <location>
        <begin position="246"/>
        <end position="267"/>
    </location>
</feature>
<evidence type="ECO:0000256" key="2">
    <source>
        <dbReference type="ARBA" id="ARBA00022475"/>
    </source>
</evidence>
<dbReference type="OrthoDB" id="9775903at2"/>
<dbReference type="HOGENOM" id="CLU_045539_4_2_3"/>
<proteinExistence type="predicted"/>
<dbReference type="KEGG" id="scs:Sta7437_0688"/>
<keyword evidence="2" id="KW-1003">Cell membrane</keyword>
<evidence type="ECO:0000256" key="6">
    <source>
        <dbReference type="SAM" id="Phobius"/>
    </source>
</evidence>
<feature type="transmembrane region" description="Helical" evidence="6">
    <location>
        <begin position="158"/>
        <end position="185"/>
    </location>
</feature>
<dbReference type="eggNOG" id="COG1295">
    <property type="taxonomic scope" value="Bacteria"/>
</dbReference>
<dbReference type="Pfam" id="PF03631">
    <property type="entry name" value="Virul_fac_BrkB"/>
    <property type="match status" value="2"/>
</dbReference>
<keyword evidence="4 6" id="KW-1133">Transmembrane helix</keyword>
<keyword evidence="8" id="KW-1185">Reference proteome</keyword>
<dbReference type="PANTHER" id="PTHR30213">
    <property type="entry name" value="INNER MEMBRANE PROTEIN YHJD"/>
    <property type="match status" value="1"/>
</dbReference>
<evidence type="ECO:0000256" key="1">
    <source>
        <dbReference type="ARBA" id="ARBA00004651"/>
    </source>
</evidence>
<protein>
    <submittedName>
        <fullName evidence="7">Ribonuclease BN</fullName>
    </submittedName>
</protein>
<feature type="transmembrane region" description="Helical" evidence="6">
    <location>
        <begin position="206"/>
        <end position="226"/>
    </location>
</feature>
<dbReference type="Proteomes" id="UP000010473">
    <property type="component" value="Chromosome"/>
</dbReference>
<keyword evidence="5 6" id="KW-0472">Membrane</keyword>
<evidence type="ECO:0000256" key="4">
    <source>
        <dbReference type="ARBA" id="ARBA00022989"/>
    </source>
</evidence>
<sequence>MVVYAVKNRLTGLASEMAFNGMLGLFPAILAIVTAIGLFENSLKSTLVNLAIRFTGIFPPQVWQLLLDFIDKVKLPEEKSWFSFIFLIAIWVFSGVLSAAMNALDHIYQVPQSLKRSFWQHKFVAILLTIGTFFLLTIASFLLIVGDFLLRFALQQNWASLLLITWKIFTIIFILTIISTAVYLINQVRQINFKLNKKNNKYLLTIFIFVSGIFSTQLVYYLFLFVSSLIINSNIEKTFLTLLISIWRLLSFPLALVIIAVAFAFIYRFGTSHWNKGTPIIPGAILASVSWVVVSGLFRFYVAWVGMYNKIYGAISTIIVLMLWLHLSSLVMLLGAQLNIIVAEIKQEKFKNH</sequence>
<evidence type="ECO:0000256" key="3">
    <source>
        <dbReference type="ARBA" id="ARBA00022692"/>
    </source>
</evidence>
<comment type="subcellular location">
    <subcellularLocation>
        <location evidence="1">Cell membrane</location>
        <topology evidence="1">Multi-pass membrane protein</topology>
    </subcellularLocation>
</comment>
<feature type="transmembrane region" description="Helical" evidence="6">
    <location>
        <begin position="124"/>
        <end position="146"/>
    </location>
</feature>
<accession>K9XP26</accession>
<dbReference type="PANTHER" id="PTHR30213:SF0">
    <property type="entry name" value="UPF0761 MEMBRANE PROTEIN YIHY"/>
    <property type="match status" value="1"/>
</dbReference>
<dbReference type="EMBL" id="CP003653">
    <property type="protein sequence ID" value="AFZ34283.1"/>
    <property type="molecule type" value="Genomic_DNA"/>
</dbReference>
<dbReference type="InterPro" id="IPR017039">
    <property type="entry name" value="Virul_fac_BrkB"/>
</dbReference>
<feature type="transmembrane region" description="Helical" evidence="6">
    <location>
        <begin position="279"/>
        <end position="302"/>
    </location>
</feature>
<dbReference type="PIRSF" id="PIRSF035875">
    <property type="entry name" value="RNase_BN"/>
    <property type="match status" value="1"/>
</dbReference>
<reference evidence="8" key="1">
    <citation type="journal article" date="2013" name="Proc. Natl. Acad. Sci. U.S.A.">
        <title>Improving the coverage of the cyanobacterial phylum using diversity-driven genome sequencing.</title>
        <authorList>
            <person name="Shih P.M."/>
            <person name="Wu D."/>
            <person name="Latifi A."/>
            <person name="Axen S.D."/>
            <person name="Fewer D.P."/>
            <person name="Talla E."/>
            <person name="Calteau A."/>
            <person name="Cai F."/>
            <person name="Tandeau de Marsac N."/>
            <person name="Rippka R."/>
            <person name="Herdman M."/>
            <person name="Sivonen K."/>
            <person name="Coursin T."/>
            <person name="Laurent T."/>
            <person name="Goodwin L."/>
            <person name="Nolan M."/>
            <person name="Davenport K.W."/>
            <person name="Han C.S."/>
            <person name="Rubin E.M."/>
            <person name="Eisen J.A."/>
            <person name="Woyke T."/>
            <person name="Gugger M."/>
            <person name="Kerfeld C.A."/>
        </authorList>
    </citation>
    <scope>NUCLEOTIDE SEQUENCE [LARGE SCALE GENOMIC DNA]</scope>
    <source>
        <strain evidence="8">ATCC 29371 / PCC 7437</strain>
    </source>
</reference>
<feature type="transmembrane region" description="Helical" evidence="6">
    <location>
        <begin position="81"/>
        <end position="104"/>
    </location>
</feature>
<dbReference type="GO" id="GO:0005886">
    <property type="term" value="C:plasma membrane"/>
    <property type="evidence" value="ECO:0007669"/>
    <property type="project" value="UniProtKB-SubCell"/>
</dbReference>
<evidence type="ECO:0000313" key="7">
    <source>
        <dbReference type="EMBL" id="AFZ34283.1"/>
    </source>
</evidence>